<evidence type="ECO:0000256" key="1">
    <source>
        <dbReference type="ARBA" id="ARBA00022723"/>
    </source>
</evidence>
<sequence length="176" mass="20186">MLWKCPDSDNVKITFSFFPSAPHTRYTLQINYLARLLLISPSGVFTQFASSGGKAMITILKRSLSSMTYRSLCMSEDIAERGMEDVPNYYYRDDGLMLWDIIQRFVKGVLGHYYKSDAEVSQDSELQQWIQDIFEHGFLSQANMNPSKALIRGRVGQVCHHGDFHWTALGCELWTV</sequence>
<name>A0A6P8V730_GYMAC</name>
<proteinExistence type="predicted"/>
<keyword evidence="2" id="KW-0223">Dioxygenase</keyword>
<evidence type="ECO:0000313" key="6">
    <source>
        <dbReference type="RefSeq" id="XP_034086054.1"/>
    </source>
</evidence>
<dbReference type="Pfam" id="PF00305">
    <property type="entry name" value="Lipoxygenase"/>
    <property type="match status" value="1"/>
</dbReference>
<reference evidence="6" key="1">
    <citation type="submission" date="2025-08" db="UniProtKB">
        <authorList>
            <consortium name="RefSeq"/>
        </authorList>
    </citation>
    <scope>IDENTIFICATION</scope>
</reference>
<dbReference type="KEGG" id="gacu:117555311"/>
<evidence type="ECO:0000256" key="3">
    <source>
        <dbReference type="ARBA" id="ARBA00023002"/>
    </source>
</evidence>
<dbReference type="InterPro" id="IPR036226">
    <property type="entry name" value="LipOase_C_sf"/>
</dbReference>
<evidence type="ECO:0000313" key="5">
    <source>
        <dbReference type="Proteomes" id="UP000515161"/>
    </source>
</evidence>
<keyword evidence="3" id="KW-0560">Oxidoreductase</keyword>
<dbReference type="GeneID" id="117555311"/>
<dbReference type="Proteomes" id="UP000515161">
    <property type="component" value="Unplaced"/>
</dbReference>
<dbReference type="AlphaFoldDB" id="A0A6P8V730"/>
<dbReference type="RefSeq" id="XP_034086054.1">
    <property type="nucleotide sequence ID" value="XM_034230163.1"/>
</dbReference>
<dbReference type="GO" id="GO:0034440">
    <property type="term" value="P:lipid oxidation"/>
    <property type="evidence" value="ECO:0007669"/>
    <property type="project" value="InterPro"/>
</dbReference>
<gene>
    <name evidence="6" type="primary">LOC117555311</name>
</gene>
<organism evidence="5 6">
    <name type="scientific">Gymnodraco acuticeps</name>
    <name type="common">Antarctic dragonfish</name>
    <dbReference type="NCBI Taxonomy" id="8218"/>
    <lineage>
        <taxon>Eukaryota</taxon>
        <taxon>Metazoa</taxon>
        <taxon>Chordata</taxon>
        <taxon>Craniata</taxon>
        <taxon>Vertebrata</taxon>
        <taxon>Euteleostomi</taxon>
        <taxon>Actinopterygii</taxon>
        <taxon>Neopterygii</taxon>
        <taxon>Teleostei</taxon>
        <taxon>Neoteleostei</taxon>
        <taxon>Acanthomorphata</taxon>
        <taxon>Eupercaria</taxon>
        <taxon>Perciformes</taxon>
        <taxon>Notothenioidei</taxon>
        <taxon>Bathydraconidae</taxon>
        <taxon>Gymnodraco</taxon>
    </lineage>
</organism>
<dbReference type="Gene3D" id="1.20.245.10">
    <property type="entry name" value="Lipoxygenase-1, Domain 5"/>
    <property type="match status" value="1"/>
</dbReference>
<keyword evidence="1" id="KW-0479">Metal-binding</keyword>
<dbReference type="PROSITE" id="PS51393">
    <property type="entry name" value="LIPOXYGENASE_3"/>
    <property type="match status" value="1"/>
</dbReference>
<evidence type="ECO:0000256" key="2">
    <source>
        <dbReference type="ARBA" id="ARBA00022964"/>
    </source>
</evidence>
<evidence type="ECO:0000259" key="4">
    <source>
        <dbReference type="PROSITE" id="PS51393"/>
    </source>
</evidence>
<keyword evidence="5" id="KW-1185">Reference proteome</keyword>
<dbReference type="InterPro" id="IPR013819">
    <property type="entry name" value="LipOase_C"/>
</dbReference>
<feature type="domain" description="Lipoxygenase" evidence="4">
    <location>
        <begin position="21"/>
        <end position="176"/>
    </location>
</feature>
<dbReference type="SUPFAM" id="SSF48484">
    <property type="entry name" value="Lipoxigenase"/>
    <property type="match status" value="1"/>
</dbReference>
<dbReference type="InParanoid" id="A0A6P8V730"/>
<dbReference type="OrthoDB" id="8948495at2759"/>
<dbReference type="PANTHER" id="PTHR11771">
    <property type="entry name" value="LIPOXYGENASE"/>
    <property type="match status" value="1"/>
</dbReference>
<accession>A0A6P8V730</accession>
<protein>
    <submittedName>
        <fullName evidence="6">Arachidonate 15-lipoxygenase B-like isoform X1</fullName>
    </submittedName>
</protein>
<dbReference type="InterPro" id="IPR000907">
    <property type="entry name" value="LipOase"/>
</dbReference>
<dbReference type="GO" id="GO:0016702">
    <property type="term" value="F:oxidoreductase activity, acting on single donors with incorporation of molecular oxygen, incorporation of two atoms of oxygen"/>
    <property type="evidence" value="ECO:0007669"/>
    <property type="project" value="InterPro"/>
</dbReference>
<dbReference type="GO" id="GO:0046872">
    <property type="term" value="F:metal ion binding"/>
    <property type="evidence" value="ECO:0007669"/>
    <property type="project" value="UniProtKB-KW"/>
</dbReference>